<dbReference type="InterPro" id="IPR015927">
    <property type="entry name" value="Peptidase_S24_S26A/B/C"/>
</dbReference>
<dbReference type="RefSeq" id="WP_142601946.1">
    <property type="nucleotide sequence ID" value="NZ_FXSZ01000002.1"/>
</dbReference>
<dbReference type="InterPro" id="IPR039418">
    <property type="entry name" value="LexA-like"/>
</dbReference>
<evidence type="ECO:0000256" key="1">
    <source>
        <dbReference type="ARBA" id="ARBA00023015"/>
    </source>
</evidence>
<dbReference type="GO" id="GO:0003677">
    <property type="term" value="F:DNA binding"/>
    <property type="evidence" value="ECO:0007669"/>
    <property type="project" value="UniProtKB-KW"/>
</dbReference>
<keyword evidence="2" id="KW-0238">DNA-binding</keyword>
<feature type="domain" description="Peptidase S24/S26A/S26B/S26C" evidence="4">
    <location>
        <begin position="99"/>
        <end position="217"/>
    </location>
</feature>
<dbReference type="OrthoDB" id="796548at2"/>
<organism evidence="5 6">
    <name type="scientific">Solitalea koreensis</name>
    <dbReference type="NCBI Taxonomy" id="543615"/>
    <lineage>
        <taxon>Bacteria</taxon>
        <taxon>Pseudomonadati</taxon>
        <taxon>Bacteroidota</taxon>
        <taxon>Sphingobacteriia</taxon>
        <taxon>Sphingobacteriales</taxon>
        <taxon>Sphingobacteriaceae</taxon>
        <taxon>Solitalea</taxon>
    </lineage>
</organism>
<dbReference type="Proteomes" id="UP000315971">
    <property type="component" value="Unassembled WGS sequence"/>
</dbReference>
<dbReference type="EMBL" id="FXSZ01000002">
    <property type="protein sequence ID" value="SMO48449.1"/>
    <property type="molecule type" value="Genomic_DNA"/>
</dbReference>
<evidence type="ECO:0000313" key="6">
    <source>
        <dbReference type="Proteomes" id="UP000315971"/>
    </source>
</evidence>
<gene>
    <name evidence="5" type="ORF">SAMN06265350_102351</name>
</gene>
<dbReference type="AlphaFoldDB" id="A0A521BMX9"/>
<reference evidence="5 6" key="1">
    <citation type="submission" date="2017-05" db="EMBL/GenBank/DDBJ databases">
        <authorList>
            <person name="Varghese N."/>
            <person name="Submissions S."/>
        </authorList>
    </citation>
    <scope>NUCLEOTIDE SEQUENCE [LARGE SCALE GENOMIC DNA]</scope>
    <source>
        <strain evidence="5 6">DSM 21342</strain>
    </source>
</reference>
<dbReference type="Gene3D" id="2.10.109.10">
    <property type="entry name" value="Umud Fragment, subunit A"/>
    <property type="match status" value="1"/>
</dbReference>
<keyword evidence="1" id="KW-0805">Transcription regulation</keyword>
<evidence type="ECO:0000313" key="5">
    <source>
        <dbReference type="EMBL" id="SMO48449.1"/>
    </source>
</evidence>
<dbReference type="CDD" id="cd06529">
    <property type="entry name" value="S24_LexA-like"/>
    <property type="match status" value="1"/>
</dbReference>
<dbReference type="PANTHER" id="PTHR40661:SF1">
    <property type="entry name" value="HTH CRO_C1-TYPE DOMAIN-CONTAINING PROTEIN"/>
    <property type="match status" value="1"/>
</dbReference>
<dbReference type="InterPro" id="IPR036286">
    <property type="entry name" value="LexA/Signal_pep-like_sf"/>
</dbReference>
<dbReference type="PANTHER" id="PTHR40661">
    <property type="match status" value="1"/>
</dbReference>
<proteinExistence type="predicted"/>
<evidence type="ECO:0000259" key="4">
    <source>
        <dbReference type="Pfam" id="PF00717"/>
    </source>
</evidence>
<dbReference type="Pfam" id="PF00717">
    <property type="entry name" value="Peptidase_S24"/>
    <property type="match status" value="1"/>
</dbReference>
<name>A0A521BMX9_9SPHI</name>
<sequence>MNDITKKINEIAIKYFDDNNSKFAKEMDTSEANIRNYRTRIVPKLEFLKALHSKLDISFEWLLGDNEESPIKSDIPAAILSTNEHGKIKTKGIPLIPIEAMAGYGKGDVQILENDLSEKYHVPDFAQKGAKYLIRVSGNSMYPKYSNGDLLACRPVTDLTFFQWGKVYVLDTDQGPLVKRLFESNKSDDHLECRSDNKEYYPPFMLPKTSIRQVAIVVGVIRLD</sequence>
<evidence type="ECO:0000256" key="3">
    <source>
        <dbReference type="ARBA" id="ARBA00023163"/>
    </source>
</evidence>
<dbReference type="SUPFAM" id="SSF51306">
    <property type="entry name" value="LexA/Signal peptidase"/>
    <property type="match status" value="1"/>
</dbReference>
<keyword evidence="6" id="KW-1185">Reference proteome</keyword>
<accession>A0A521BMX9</accession>
<protein>
    <submittedName>
        <fullName evidence="5">Peptidase S24-like</fullName>
    </submittedName>
</protein>
<keyword evidence="3" id="KW-0804">Transcription</keyword>
<evidence type="ECO:0000256" key="2">
    <source>
        <dbReference type="ARBA" id="ARBA00023125"/>
    </source>
</evidence>